<gene>
    <name evidence="8" type="ORF">BN46_0957</name>
</gene>
<dbReference type="InterPro" id="IPR044148">
    <property type="entry name" value="ALDH_GabD1-like"/>
</dbReference>
<dbReference type="Pfam" id="PF00171">
    <property type="entry name" value="Aldedh"/>
    <property type="match status" value="1"/>
</dbReference>
<dbReference type="PANTHER" id="PTHR43217:SF2">
    <property type="entry name" value="SUCCINATE-SEMIALDEHYDE DEHYDROGENASE [NADP(+)]"/>
    <property type="match status" value="1"/>
</dbReference>
<dbReference type="Gene3D" id="3.40.309.10">
    <property type="entry name" value="Aldehyde Dehydrogenase, Chain A, domain 2"/>
    <property type="match status" value="1"/>
</dbReference>
<dbReference type="AlphaFoldDB" id="I7KJL4"/>
<evidence type="ECO:0000259" key="7">
    <source>
        <dbReference type="Pfam" id="PF00171"/>
    </source>
</evidence>
<protein>
    <submittedName>
        <fullName evidence="8">Succinate-semialdehyde dehydrogenase (NADP+)</fullName>
        <ecNumber evidence="8">1.2.1.16</ecNumber>
    </submittedName>
</protein>
<comment type="similarity">
    <text evidence="1 5">Belongs to the aldehyde dehydrogenase family.</text>
</comment>
<dbReference type="GO" id="GO:0004777">
    <property type="term" value="F:succinate-semialdehyde dehydrogenase (NAD+) activity"/>
    <property type="evidence" value="ECO:0007669"/>
    <property type="project" value="TreeGrafter"/>
</dbReference>
<dbReference type="SUPFAM" id="SSF53720">
    <property type="entry name" value="ALDH-like"/>
    <property type="match status" value="1"/>
</dbReference>
<dbReference type="InterPro" id="IPR016160">
    <property type="entry name" value="Ald_DH_CS_CYS"/>
</dbReference>
<evidence type="ECO:0000313" key="9">
    <source>
        <dbReference type="Proteomes" id="UP000011016"/>
    </source>
</evidence>
<dbReference type="PANTHER" id="PTHR43217">
    <property type="entry name" value="SUCCINATE SEMIALDEHYDE DEHYDROGENASE [NAD(P)+] SAD"/>
    <property type="match status" value="1"/>
</dbReference>
<dbReference type="InterPro" id="IPR047110">
    <property type="entry name" value="GABD/Sad-like"/>
</dbReference>
<organism evidence="8 9">
    <name type="scientific">Corynebacterium otitidis ATCC 51513</name>
    <dbReference type="NCBI Taxonomy" id="883169"/>
    <lineage>
        <taxon>Bacteria</taxon>
        <taxon>Bacillati</taxon>
        <taxon>Actinomycetota</taxon>
        <taxon>Actinomycetes</taxon>
        <taxon>Mycobacteriales</taxon>
        <taxon>Corynebacteriaceae</taxon>
        <taxon>Corynebacterium</taxon>
    </lineage>
</organism>
<accession>I7KJL4</accession>
<evidence type="ECO:0000256" key="5">
    <source>
        <dbReference type="RuleBase" id="RU003345"/>
    </source>
</evidence>
<dbReference type="Proteomes" id="UP000011016">
    <property type="component" value="Unassembled WGS sequence"/>
</dbReference>
<sequence length="483" mass="53156">MCERRLRSLNRESHSSTSGGMATFNLENPSTGKSEDEFQRFDDKDRDDVLERSTAAFKKWREVPLKERAAVLSKTADVYEKNKDLYAEHIGREMGKLTEQAKGEIDVVISIYRYYADNAEELLADRDLGEKGAKRTFVRKDPLGPLLGVMPWNFPYYQVARFAAPNLLLGNTIVLKHASICPLSSQDCQDAFEEAGLPKDAYINVYASGSQVEPFIADERIKGVSLTGSEEAGSAVAKAAGEHYKKSLLELGGNDPFVVLDDKNLEFVLTNFLGIRLFNTGQACNAPKRLIVLEDFYDRTVEFLTEAVKQIKVGPFDDPEADISALSSIGARDEIVERIEKAEKDGTARIVWGGKKIDKPGAFMEPALLVDLDPNADIGCNEIFGPVVTVYKAKDEEEAIELANNTSYGLASSVWAEDEEHAAEVASRLEAGMTFVNEASVTGADLPFGGIGRSGYGRELAEWGVGEFVNEHLFRVSALKPQG</sequence>
<proteinExistence type="inferred from homology"/>
<comment type="caution">
    <text evidence="8">The sequence shown here is derived from an EMBL/GenBank/DDBJ whole genome shotgun (WGS) entry which is preliminary data.</text>
</comment>
<dbReference type="InterPro" id="IPR029510">
    <property type="entry name" value="Ald_DH_CS_GLU"/>
</dbReference>
<evidence type="ECO:0000313" key="8">
    <source>
        <dbReference type="EMBL" id="CCI83685.1"/>
    </source>
</evidence>
<feature type="compositionally biased region" description="Basic and acidic residues" evidence="6">
    <location>
        <begin position="1"/>
        <end position="14"/>
    </location>
</feature>
<feature type="compositionally biased region" description="Polar residues" evidence="6">
    <location>
        <begin position="15"/>
        <end position="32"/>
    </location>
</feature>
<dbReference type="Gene3D" id="3.40.605.10">
    <property type="entry name" value="Aldehyde Dehydrogenase, Chain A, domain 1"/>
    <property type="match status" value="1"/>
</dbReference>
<evidence type="ECO:0000256" key="2">
    <source>
        <dbReference type="ARBA" id="ARBA00022857"/>
    </source>
</evidence>
<dbReference type="InterPro" id="IPR015590">
    <property type="entry name" value="Aldehyde_DH_dom"/>
</dbReference>
<name>I7KJL4_9CORY</name>
<evidence type="ECO:0000256" key="6">
    <source>
        <dbReference type="SAM" id="MobiDB-lite"/>
    </source>
</evidence>
<dbReference type="InterPro" id="IPR016163">
    <property type="entry name" value="Ald_DH_C"/>
</dbReference>
<keyword evidence="2" id="KW-0521">NADP</keyword>
<dbReference type="PROSITE" id="PS00687">
    <property type="entry name" value="ALDEHYDE_DEHYDR_GLU"/>
    <property type="match status" value="1"/>
</dbReference>
<dbReference type="GO" id="GO:0004030">
    <property type="term" value="F:aldehyde dehydrogenase [NAD(P)+] activity"/>
    <property type="evidence" value="ECO:0007669"/>
    <property type="project" value="InterPro"/>
</dbReference>
<dbReference type="FunFam" id="3.40.605.10:FF:000012">
    <property type="entry name" value="NAD-dependent succinate-semialdehyde dehydrogenase"/>
    <property type="match status" value="1"/>
</dbReference>
<feature type="active site" evidence="4">
    <location>
        <position position="250"/>
    </location>
</feature>
<dbReference type="EC" id="1.2.1.16" evidence="8"/>
<dbReference type="EMBL" id="CAJZ01000129">
    <property type="protein sequence ID" value="CCI83685.1"/>
    <property type="molecule type" value="Genomic_DNA"/>
</dbReference>
<evidence type="ECO:0000256" key="3">
    <source>
        <dbReference type="ARBA" id="ARBA00023002"/>
    </source>
</evidence>
<keyword evidence="3 5" id="KW-0560">Oxidoreductase</keyword>
<dbReference type="InterPro" id="IPR016161">
    <property type="entry name" value="Ald_DH/histidinol_DH"/>
</dbReference>
<feature type="domain" description="Aldehyde dehydrogenase" evidence="7">
    <location>
        <begin position="22"/>
        <end position="470"/>
    </location>
</feature>
<evidence type="ECO:0000256" key="4">
    <source>
        <dbReference type="PROSITE-ProRule" id="PRU10007"/>
    </source>
</evidence>
<dbReference type="CDD" id="cd07100">
    <property type="entry name" value="ALDH_SSADH1_GabD1"/>
    <property type="match status" value="1"/>
</dbReference>
<evidence type="ECO:0000256" key="1">
    <source>
        <dbReference type="ARBA" id="ARBA00009986"/>
    </source>
</evidence>
<feature type="region of interest" description="Disordered" evidence="6">
    <location>
        <begin position="1"/>
        <end position="39"/>
    </location>
</feature>
<dbReference type="PROSITE" id="PS00070">
    <property type="entry name" value="ALDEHYDE_DEHYDR_CYS"/>
    <property type="match status" value="1"/>
</dbReference>
<reference evidence="8 9" key="1">
    <citation type="journal article" date="2012" name="J. Bacteriol.">
        <title>Draft Genome Sequence of Turicella otitidis ATCC 51513, Isolated from Middle Ear Fluid from a Child with Otitis Media.</title>
        <authorList>
            <person name="Brinkrolf K."/>
            <person name="Schneider J."/>
            <person name="Knecht M."/>
            <person name="Ruckert C."/>
            <person name="Tauch A."/>
        </authorList>
    </citation>
    <scope>NUCLEOTIDE SEQUENCE [LARGE SCALE GENOMIC DNA]</scope>
    <source>
        <strain evidence="8 9">ATCC 51513</strain>
    </source>
</reference>
<dbReference type="InterPro" id="IPR016162">
    <property type="entry name" value="Ald_DH_N"/>
</dbReference>